<gene>
    <name evidence="1" type="ORF">J8273_3846</name>
</gene>
<organism evidence="1 2">
    <name type="scientific">Carpediemonas membranifera</name>
    <dbReference type="NCBI Taxonomy" id="201153"/>
    <lineage>
        <taxon>Eukaryota</taxon>
        <taxon>Metamonada</taxon>
        <taxon>Carpediemonas-like organisms</taxon>
        <taxon>Carpediemonas</taxon>
    </lineage>
</organism>
<reference evidence="1" key="1">
    <citation type="submission" date="2021-05" db="EMBL/GenBank/DDBJ databases">
        <title>A free-living protist that lacks canonical eukaryotic 1 DNA replication and segregation systems.</title>
        <authorList>
            <person name="Salas-Leiva D.E."/>
            <person name="Tromer E.C."/>
            <person name="Curtis B.A."/>
            <person name="Jerlstrom-Hultqvist J."/>
            <person name="Kolisko M."/>
            <person name="Yi Z."/>
            <person name="Salas-Leiva J.S."/>
            <person name="Gallot-Lavallee L."/>
            <person name="Kops G.J.P.L."/>
            <person name="Archibald J.M."/>
            <person name="Simpson A.G.B."/>
            <person name="Roger A.J."/>
        </authorList>
    </citation>
    <scope>NUCLEOTIDE SEQUENCE</scope>
    <source>
        <strain evidence="1">BICM</strain>
    </source>
</reference>
<dbReference type="EMBL" id="JAHDYR010000014">
    <property type="protein sequence ID" value="KAG9394592.1"/>
    <property type="molecule type" value="Genomic_DNA"/>
</dbReference>
<sequence>MTEELGSHGIKSWSGLTDDPRRIYDVKMPQLSNITRKVLLYDEFMKGITPHTDKAGGKLAIAIGTDDFGDALEPCQLNPSLQERYIELFKTISNQIAARELNAILQTYDINEERTLSDGLEVRATVELRRRLRHRLDHKYIMRKAMERLRFECTEQETPVQTAADSDAMLLLAGERETAFPFDMQP</sequence>
<dbReference type="AlphaFoldDB" id="A0A8J6B7X9"/>
<evidence type="ECO:0000313" key="1">
    <source>
        <dbReference type="EMBL" id="KAG9394592.1"/>
    </source>
</evidence>
<name>A0A8J6B7X9_9EUKA</name>
<accession>A0A8J6B7X9</accession>
<keyword evidence="2" id="KW-1185">Reference proteome</keyword>
<proteinExistence type="predicted"/>
<protein>
    <submittedName>
        <fullName evidence="1">Uncharacterized protein</fullName>
    </submittedName>
</protein>
<dbReference type="Proteomes" id="UP000717585">
    <property type="component" value="Unassembled WGS sequence"/>
</dbReference>
<evidence type="ECO:0000313" key="2">
    <source>
        <dbReference type="Proteomes" id="UP000717585"/>
    </source>
</evidence>
<comment type="caution">
    <text evidence="1">The sequence shown here is derived from an EMBL/GenBank/DDBJ whole genome shotgun (WGS) entry which is preliminary data.</text>
</comment>